<dbReference type="NCBIfam" id="NF011022">
    <property type="entry name" value="PRK14451.1"/>
    <property type="match status" value="1"/>
</dbReference>
<evidence type="ECO:0000313" key="10">
    <source>
        <dbReference type="Proteomes" id="UP001267878"/>
    </source>
</evidence>
<feature type="active site" evidence="5">
    <location>
        <position position="18"/>
    </location>
</feature>
<dbReference type="Pfam" id="PF00708">
    <property type="entry name" value="Acylphosphatase"/>
    <property type="match status" value="1"/>
</dbReference>
<evidence type="ECO:0000256" key="5">
    <source>
        <dbReference type="PROSITE-ProRule" id="PRU00520"/>
    </source>
</evidence>
<protein>
    <recommendedName>
        <fullName evidence="3 5">Acylphosphatase</fullName>
        <ecNumber evidence="2 5">3.6.1.7</ecNumber>
    </recommendedName>
</protein>
<feature type="active site" evidence="5">
    <location>
        <position position="36"/>
    </location>
</feature>
<keyword evidence="5 6" id="KW-0378">Hydrolase</keyword>
<dbReference type="PANTHER" id="PTHR47268:SF4">
    <property type="entry name" value="ACYLPHOSPHATASE"/>
    <property type="match status" value="1"/>
</dbReference>
<dbReference type="Gene3D" id="3.30.70.100">
    <property type="match status" value="1"/>
</dbReference>
<gene>
    <name evidence="9" type="ORF">J2X04_001995</name>
</gene>
<comment type="caution">
    <text evidence="9">The sequence shown here is derived from an EMBL/GenBank/DDBJ whole genome shotgun (WGS) entry which is preliminary data.</text>
</comment>
<dbReference type="PANTHER" id="PTHR47268">
    <property type="entry name" value="ACYLPHOSPHATASE"/>
    <property type="match status" value="1"/>
</dbReference>
<sequence length="89" mass="9870">MTAARFFVGGRVQGVWFRASAREQAIALNLRGFARNLPDGRVEVLAIGADDAVEQLAQWLHYGPSRAQVDELERMDAEDDAAIEGFEIH</sequence>
<dbReference type="PROSITE" id="PS00151">
    <property type="entry name" value="ACYLPHOSPHATASE_2"/>
    <property type="match status" value="1"/>
</dbReference>
<dbReference type="EMBL" id="JAVDVW010000002">
    <property type="protein sequence ID" value="MDR7099614.1"/>
    <property type="molecule type" value="Genomic_DNA"/>
</dbReference>
<evidence type="ECO:0000256" key="6">
    <source>
        <dbReference type="RuleBase" id="RU000553"/>
    </source>
</evidence>
<dbReference type="PROSITE" id="PS51160">
    <property type="entry name" value="ACYLPHOSPHATASE_3"/>
    <property type="match status" value="1"/>
</dbReference>
<organism evidence="9 10">
    <name type="scientific">Agrilutibacter niabensis</name>
    <dbReference type="NCBI Taxonomy" id="380628"/>
    <lineage>
        <taxon>Bacteria</taxon>
        <taxon>Pseudomonadati</taxon>
        <taxon>Pseudomonadota</taxon>
        <taxon>Gammaproteobacteria</taxon>
        <taxon>Lysobacterales</taxon>
        <taxon>Lysobacteraceae</taxon>
        <taxon>Agrilutibacter</taxon>
    </lineage>
</organism>
<reference evidence="9 10" key="1">
    <citation type="submission" date="2023-07" db="EMBL/GenBank/DDBJ databases">
        <title>Sorghum-associated microbial communities from plants grown in Nebraska, USA.</title>
        <authorList>
            <person name="Schachtman D."/>
        </authorList>
    </citation>
    <scope>NUCLEOTIDE SEQUENCE [LARGE SCALE GENOMIC DNA]</scope>
    <source>
        <strain evidence="9 10">BE187</strain>
    </source>
</reference>
<evidence type="ECO:0000256" key="3">
    <source>
        <dbReference type="ARBA" id="ARBA00015991"/>
    </source>
</evidence>
<comment type="catalytic activity">
    <reaction evidence="4 5 6">
        <text>an acyl phosphate + H2O = a carboxylate + phosphate + H(+)</text>
        <dbReference type="Rhea" id="RHEA:14965"/>
        <dbReference type="ChEBI" id="CHEBI:15377"/>
        <dbReference type="ChEBI" id="CHEBI:15378"/>
        <dbReference type="ChEBI" id="CHEBI:29067"/>
        <dbReference type="ChEBI" id="CHEBI:43474"/>
        <dbReference type="ChEBI" id="CHEBI:59918"/>
        <dbReference type="EC" id="3.6.1.7"/>
    </reaction>
</comment>
<accession>A0ABU1VQ50</accession>
<dbReference type="InterPro" id="IPR001792">
    <property type="entry name" value="Acylphosphatase-like_dom"/>
</dbReference>
<dbReference type="InterPro" id="IPR020456">
    <property type="entry name" value="Acylphosphatase"/>
</dbReference>
<dbReference type="GO" id="GO:0003998">
    <property type="term" value="F:acylphosphatase activity"/>
    <property type="evidence" value="ECO:0007669"/>
    <property type="project" value="UniProtKB-EC"/>
</dbReference>
<dbReference type="SUPFAM" id="SSF54975">
    <property type="entry name" value="Acylphosphatase/BLUF domain-like"/>
    <property type="match status" value="1"/>
</dbReference>
<name>A0ABU1VQ50_9GAMM</name>
<dbReference type="Proteomes" id="UP001267878">
    <property type="component" value="Unassembled WGS sequence"/>
</dbReference>
<evidence type="ECO:0000256" key="1">
    <source>
        <dbReference type="ARBA" id="ARBA00005614"/>
    </source>
</evidence>
<evidence type="ECO:0000256" key="2">
    <source>
        <dbReference type="ARBA" id="ARBA00012150"/>
    </source>
</evidence>
<dbReference type="InterPro" id="IPR036046">
    <property type="entry name" value="Acylphosphatase-like_dom_sf"/>
</dbReference>
<evidence type="ECO:0000313" key="9">
    <source>
        <dbReference type="EMBL" id="MDR7099614.1"/>
    </source>
</evidence>
<dbReference type="InterPro" id="IPR017968">
    <property type="entry name" value="Acylphosphatase_CS"/>
</dbReference>
<evidence type="ECO:0000259" key="8">
    <source>
        <dbReference type="PROSITE" id="PS51160"/>
    </source>
</evidence>
<evidence type="ECO:0000256" key="4">
    <source>
        <dbReference type="ARBA" id="ARBA00047645"/>
    </source>
</evidence>
<feature type="domain" description="Acylphosphatase-like" evidence="8">
    <location>
        <begin position="3"/>
        <end position="89"/>
    </location>
</feature>
<dbReference type="PROSITE" id="PS00150">
    <property type="entry name" value="ACYLPHOSPHATASE_1"/>
    <property type="match status" value="1"/>
</dbReference>
<dbReference type="RefSeq" id="WP_310053934.1">
    <property type="nucleotide sequence ID" value="NZ_JAVDVW010000002.1"/>
</dbReference>
<keyword evidence="10" id="KW-1185">Reference proteome</keyword>
<dbReference type="EC" id="3.6.1.7" evidence="2 5"/>
<evidence type="ECO:0000256" key="7">
    <source>
        <dbReference type="RuleBase" id="RU004168"/>
    </source>
</evidence>
<comment type="similarity">
    <text evidence="1 7">Belongs to the acylphosphatase family.</text>
</comment>
<proteinExistence type="inferred from homology"/>